<reference evidence="1 2" key="1">
    <citation type="journal article" date="2018" name="New Phytol.">
        <title>Phylogenomics of Endogonaceae and evolution of mycorrhizas within Mucoromycota.</title>
        <authorList>
            <person name="Chang Y."/>
            <person name="Desiro A."/>
            <person name="Na H."/>
            <person name="Sandor L."/>
            <person name="Lipzen A."/>
            <person name="Clum A."/>
            <person name="Barry K."/>
            <person name="Grigoriev I.V."/>
            <person name="Martin F.M."/>
            <person name="Stajich J.E."/>
            <person name="Smith M.E."/>
            <person name="Bonito G."/>
            <person name="Spatafora J.W."/>
        </authorList>
    </citation>
    <scope>NUCLEOTIDE SEQUENCE [LARGE SCALE GENOMIC DNA]</scope>
    <source>
        <strain evidence="1 2">GMNB39</strain>
    </source>
</reference>
<dbReference type="PANTHER" id="PTHR31252:SF11">
    <property type="entry name" value="DUF4419 DOMAIN-CONTAINING PROTEIN"/>
    <property type="match status" value="1"/>
</dbReference>
<dbReference type="PANTHER" id="PTHR31252">
    <property type="entry name" value="DUF4419 DOMAIN-CONTAINING PROTEIN"/>
    <property type="match status" value="1"/>
</dbReference>
<gene>
    <name evidence="1" type="ORF">BC936DRAFT_149970</name>
</gene>
<accession>A0A433CZR8</accession>
<evidence type="ECO:0000313" key="1">
    <source>
        <dbReference type="EMBL" id="RUP44079.1"/>
    </source>
</evidence>
<organism evidence="1 2">
    <name type="scientific">Jimgerdemannia flammicorona</name>
    <dbReference type="NCBI Taxonomy" id="994334"/>
    <lineage>
        <taxon>Eukaryota</taxon>
        <taxon>Fungi</taxon>
        <taxon>Fungi incertae sedis</taxon>
        <taxon>Mucoromycota</taxon>
        <taxon>Mucoromycotina</taxon>
        <taxon>Endogonomycetes</taxon>
        <taxon>Endogonales</taxon>
        <taxon>Endogonaceae</taxon>
        <taxon>Jimgerdemannia</taxon>
    </lineage>
</organism>
<dbReference type="EMBL" id="RBNI01009664">
    <property type="protein sequence ID" value="RUP44079.1"/>
    <property type="molecule type" value="Genomic_DNA"/>
</dbReference>
<dbReference type="InterPro" id="IPR025533">
    <property type="entry name" value="DUF4419"/>
</dbReference>
<proteinExistence type="predicted"/>
<sequence length="185" mass="21411">MHTLQTYFKYSTRGGCGIPRLTLLGMLADWEHVQEKVDTVVALGIGLDTEFVTPIVGQFICAYRQEDSVDEEFWSKAWKWESFKGKMRPLVHRVAGEDKYQYTMDNDYVPNGMVRVPFVLEMDAERLQLDFMAGFFGTRQTRLKEFVKEVEGSEEGEERCLTPYIGWLVKTSDEAVKQTSPWMGR</sequence>
<comment type="caution">
    <text evidence="1">The sequence shown here is derived from an EMBL/GenBank/DDBJ whole genome shotgun (WGS) entry which is preliminary data.</text>
</comment>
<dbReference type="Pfam" id="PF14388">
    <property type="entry name" value="DUF4419"/>
    <property type="match status" value="1"/>
</dbReference>
<protein>
    <submittedName>
        <fullName evidence="1">Uncharacterized protein</fullName>
    </submittedName>
</protein>
<dbReference type="AlphaFoldDB" id="A0A433CZR8"/>
<name>A0A433CZR8_9FUNG</name>
<keyword evidence="2" id="KW-1185">Reference proteome</keyword>
<dbReference type="OrthoDB" id="9978173at2759"/>
<dbReference type="Proteomes" id="UP000268093">
    <property type="component" value="Unassembled WGS sequence"/>
</dbReference>
<evidence type="ECO:0000313" key="2">
    <source>
        <dbReference type="Proteomes" id="UP000268093"/>
    </source>
</evidence>